<keyword evidence="1" id="KW-0812">Transmembrane</keyword>
<accession>A0ABV6P5K0</accession>
<protein>
    <submittedName>
        <fullName evidence="2">Alpha/beta hydrolase</fullName>
    </submittedName>
</protein>
<gene>
    <name evidence="2" type="ORF">ACFFHU_25975</name>
</gene>
<evidence type="ECO:0000256" key="1">
    <source>
        <dbReference type="SAM" id="Phobius"/>
    </source>
</evidence>
<dbReference type="Proteomes" id="UP001589894">
    <property type="component" value="Unassembled WGS sequence"/>
</dbReference>
<dbReference type="EMBL" id="JBHLUE010000026">
    <property type="protein sequence ID" value="MFC0567573.1"/>
    <property type="molecule type" value="Genomic_DNA"/>
</dbReference>
<dbReference type="PANTHER" id="PTHR48098">
    <property type="entry name" value="ENTEROCHELIN ESTERASE-RELATED"/>
    <property type="match status" value="1"/>
</dbReference>
<feature type="transmembrane region" description="Helical" evidence="1">
    <location>
        <begin position="39"/>
        <end position="59"/>
    </location>
</feature>
<dbReference type="Pfam" id="PF00756">
    <property type="entry name" value="Esterase"/>
    <property type="match status" value="1"/>
</dbReference>
<dbReference type="Gene3D" id="3.40.50.1820">
    <property type="entry name" value="alpha/beta hydrolase"/>
    <property type="match status" value="1"/>
</dbReference>
<evidence type="ECO:0000313" key="3">
    <source>
        <dbReference type="Proteomes" id="UP001589894"/>
    </source>
</evidence>
<feature type="transmembrane region" description="Helical" evidence="1">
    <location>
        <begin position="6"/>
        <end position="27"/>
    </location>
</feature>
<reference evidence="2 3" key="1">
    <citation type="submission" date="2024-09" db="EMBL/GenBank/DDBJ databases">
        <authorList>
            <person name="Sun Q."/>
            <person name="Mori K."/>
        </authorList>
    </citation>
    <scope>NUCLEOTIDE SEQUENCE [LARGE SCALE GENOMIC DNA]</scope>
    <source>
        <strain evidence="2 3">TBRC 2205</strain>
    </source>
</reference>
<sequence>MSPDSQAVELIAIVVAVLAPVVLGLGWSRVTRRWWRVPARAGGAVLCLLTAVAAGGFAVNRQVEAYTTWSRVFGSNAEGGAASPTGQQPDDGAPLPVTKTFSGGGRVVTVSVTGVASGITMPMYVYLPPGYDAHPALRYPVIEAFHGAPGGPLFWLTKLGAPTVLDQEIDAGRMAPTVVLFPYQTPNPALDTECTNMLGGPQAETYLTHDVPAFAASHLHVRGDPDSWGLIGFSAGAYCASDLLLRHPAQYAAGASLSGYPNPGIRVGDGSEHTGYNELWRLTHLPQPAVALYLACAEGDKYALRGTQTIAQLAHAPLSLSTAYVHGGGHNTRTWHAMEAPAFDWLSTWLGQPYPVAATASTPAGRR</sequence>
<name>A0ABV6P5K0_9ACTN</name>
<keyword evidence="2" id="KW-0378">Hydrolase</keyword>
<dbReference type="PANTHER" id="PTHR48098:SF1">
    <property type="entry name" value="DIACYLGLYCEROL ACYLTRANSFERASE_MYCOLYLTRANSFERASE AG85A"/>
    <property type="match status" value="1"/>
</dbReference>
<dbReference type="InterPro" id="IPR050583">
    <property type="entry name" value="Mycobacterial_A85_antigen"/>
</dbReference>
<keyword evidence="3" id="KW-1185">Reference proteome</keyword>
<proteinExistence type="predicted"/>
<dbReference type="SUPFAM" id="SSF53474">
    <property type="entry name" value="alpha/beta-Hydrolases"/>
    <property type="match status" value="1"/>
</dbReference>
<comment type="caution">
    <text evidence="2">The sequence shown here is derived from an EMBL/GenBank/DDBJ whole genome shotgun (WGS) entry which is preliminary data.</text>
</comment>
<organism evidence="2 3">
    <name type="scientific">Plantactinospora siamensis</name>
    <dbReference type="NCBI Taxonomy" id="555372"/>
    <lineage>
        <taxon>Bacteria</taxon>
        <taxon>Bacillati</taxon>
        <taxon>Actinomycetota</taxon>
        <taxon>Actinomycetes</taxon>
        <taxon>Micromonosporales</taxon>
        <taxon>Micromonosporaceae</taxon>
        <taxon>Plantactinospora</taxon>
    </lineage>
</organism>
<keyword evidence="1" id="KW-0472">Membrane</keyword>
<dbReference type="RefSeq" id="WP_377342877.1">
    <property type="nucleotide sequence ID" value="NZ_JBHLUE010000026.1"/>
</dbReference>
<dbReference type="InterPro" id="IPR000801">
    <property type="entry name" value="Esterase-like"/>
</dbReference>
<keyword evidence="1" id="KW-1133">Transmembrane helix</keyword>
<evidence type="ECO:0000313" key="2">
    <source>
        <dbReference type="EMBL" id="MFC0567573.1"/>
    </source>
</evidence>
<dbReference type="InterPro" id="IPR029058">
    <property type="entry name" value="AB_hydrolase_fold"/>
</dbReference>
<dbReference type="GO" id="GO:0016787">
    <property type="term" value="F:hydrolase activity"/>
    <property type="evidence" value="ECO:0007669"/>
    <property type="project" value="UniProtKB-KW"/>
</dbReference>